<evidence type="ECO:0000313" key="1">
    <source>
        <dbReference type="EMBL" id="TNC12760.1"/>
    </source>
</evidence>
<gene>
    <name evidence="1" type="ORF">FF100_13940</name>
</gene>
<evidence type="ECO:0000313" key="2">
    <source>
        <dbReference type="Proteomes" id="UP000305267"/>
    </source>
</evidence>
<keyword evidence="2" id="KW-1185">Reference proteome</keyword>
<dbReference type="AlphaFoldDB" id="A0A5C4LHD0"/>
<protein>
    <recommendedName>
        <fullName evidence="3">Papain-like cysteine peptidase</fullName>
    </recommendedName>
</protein>
<dbReference type="RefSeq" id="WP_139036299.1">
    <property type="nucleotide sequence ID" value="NZ_VDDA01000005.1"/>
</dbReference>
<dbReference type="OrthoDB" id="8348025at2"/>
<reference evidence="1 2" key="1">
    <citation type="submission" date="2019-06" db="EMBL/GenBank/DDBJ databases">
        <title>Genome of Methylobacterium sp. 17Sr1-39.</title>
        <authorList>
            <person name="Seo T."/>
        </authorList>
    </citation>
    <scope>NUCLEOTIDE SEQUENCE [LARGE SCALE GENOMIC DNA]</scope>
    <source>
        <strain evidence="1 2">17Sr1-39</strain>
    </source>
</reference>
<comment type="caution">
    <text evidence="1">The sequence shown here is derived from an EMBL/GenBank/DDBJ whole genome shotgun (WGS) entry which is preliminary data.</text>
</comment>
<organism evidence="1 2">
    <name type="scientific">Methylobacterium terricola</name>
    <dbReference type="NCBI Taxonomy" id="2583531"/>
    <lineage>
        <taxon>Bacteria</taxon>
        <taxon>Pseudomonadati</taxon>
        <taxon>Pseudomonadota</taxon>
        <taxon>Alphaproteobacteria</taxon>
        <taxon>Hyphomicrobiales</taxon>
        <taxon>Methylobacteriaceae</taxon>
        <taxon>Methylobacterium</taxon>
    </lineage>
</organism>
<accession>A0A5C4LHD0</accession>
<sequence>MSAFGQRTAIISLGVSCQTAWQIDRHVDLLSSLTGEPLTRATGPFDWLIMPPRSFASWMRAGGRFPDHPREIVCHPNFYWPAHNLHFWHEFTRDDVIALDETFEATRAKFAYLLDRFAELKRFRRCLFFVSNTQANLDVVTRVSPSMDFHFSAEAMAALTQAVTDTLGLAGEIHFVTDRDGAGADPDPAVRLHRLDHPNPHVLGDDEAWAEVFRTALLPRTVLSRAAA</sequence>
<name>A0A5C4LHD0_9HYPH</name>
<proteinExistence type="predicted"/>
<dbReference type="Proteomes" id="UP000305267">
    <property type="component" value="Unassembled WGS sequence"/>
</dbReference>
<evidence type="ECO:0008006" key="3">
    <source>
        <dbReference type="Google" id="ProtNLM"/>
    </source>
</evidence>
<dbReference type="EMBL" id="VDDA01000005">
    <property type="protein sequence ID" value="TNC12760.1"/>
    <property type="molecule type" value="Genomic_DNA"/>
</dbReference>